<organism evidence="1 2">
    <name type="scientific">Malus domestica</name>
    <name type="common">Apple</name>
    <name type="synonym">Pyrus malus</name>
    <dbReference type="NCBI Taxonomy" id="3750"/>
    <lineage>
        <taxon>Eukaryota</taxon>
        <taxon>Viridiplantae</taxon>
        <taxon>Streptophyta</taxon>
        <taxon>Embryophyta</taxon>
        <taxon>Tracheophyta</taxon>
        <taxon>Spermatophyta</taxon>
        <taxon>Magnoliopsida</taxon>
        <taxon>eudicotyledons</taxon>
        <taxon>Gunneridae</taxon>
        <taxon>Pentapetalae</taxon>
        <taxon>rosids</taxon>
        <taxon>fabids</taxon>
        <taxon>Rosales</taxon>
        <taxon>Rosaceae</taxon>
        <taxon>Amygdaloideae</taxon>
        <taxon>Maleae</taxon>
        <taxon>Malus</taxon>
    </lineage>
</organism>
<dbReference type="Proteomes" id="UP000290289">
    <property type="component" value="Chromosome 13"/>
</dbReference>
<accession>A0A498I9C4</accession>
<reference evidence="1 2" key="1">
    <citation type="submission" date="2018-10" db="EMBL/GenBank/DDBJ databases">
        <title>A high-quality apple genome assembly.</title>
        <authorList>
            <person name="Hu J."/>
        </authorList>
    </citation>
    <scope>NUCLEOTIDE SEQUENCE [LARGE SCALE GENOMIC DNA]</scope>
    <source>
        <strain evidence="2">cv. HFTH1</strain>
        <tissue evidence="1">Young leaf</tissue>
    </source>
</reference>
<protein>
    <submittedName>
        <fullName evidence="1">Uncharacterized protein</fullName>
    </submittedName>
</protein>
<sequence length="81" mass="9580">MATFWNYRGDPLLERLYITLCVFWGSMHCVLRMHPHSISHRGRILKPPYDVWQVCMLALRCCKESYSKVKQLRLSPTDPAK</sequence>
<dbReference type="EMBL" id="RDQH01000339">
    <property type="protein sequence ID" value="RXH78794.1"/>
    <property type="molecule type" value="Genomic_DNA"/>
</dbReference>
<evidence type="ECO:0000313" key="1">
    <source>
        <dbReference type="EMBL" id="RXH78794.1"/>
    </source>
</evidence>
<keyword evidence="2" id="KW-1185">Reference proteome</keyword>
<name>A0A498I9C4_MALDO</name>
<gene>
    <name evidence="1" type="ORF">DVH24_002312</name>
</gene>
<comment type="caution">
    <text evidence="1">The sequence shown here is derived from an EMBL/GenBank/DDBJ whole genome shotgun (WGS) entry which is preliminary data.</text>
</comment>
<dbReference type="AlphaFoldDB" id="A0A498I9C4"/>
<evidence type="ECO:0000313" key="2">
    <source>
        <dbReference type="Proteomes" id="UP000290289"/>
    </source>
</evidence>
<proteinExistence type="predicted"/>